<feature type="compositionally biased region" description="Basic and acidic residues" evidence="2">
    <location>
        <begin position="178"/>
        <end position="234"/>
    </location>
</feature>
<gene>
    <name evidence="3" type="ORF">PVP01_1427200</name>
</gene>
<feature type="region of interest" description="Disordered" evidence="2">
    <location>
        <begin position="155"/>
        <end position="244"/>
    </location>
</feature>
<evidence type="ECO:0000313" key="4">
    <source>
        <dbReference type="Proteomes" id="UP000220605"/>
    </source>
</evidence>
<accession>A0A565A3V5</accession>
<organism evidence="3 4">
    <name type="scientific">Plasmodium vivax</name>
    <name type="common">malaria parasite P. vivax</name>
    <dbReference type="NCBI Taxonomy" id="5855"/>
    <lineage>
        <taxon>Eukaryota</taxon>
        <taxon>Sar</taxon>
        <taxon>Alveolata</taxon>
        <taxon>Apicomplexa</taxon>
        <taxon>Aconoidasida</taxon>
        <taxon>Haemosporida</taxon>
        <taxon>Plasmodiidae</taxon>
        <taxon>Plasmodium</taxon>
        <taxon>Plasmodium (Plasmodium)</taxon>
    </lineage>
</organism>
<feature type="compositionally biased region" description="Polar residues" evidence="2">
    <location>
        <begin position="615"/>
        <end position="626"/>
    </location>
</feature>
<feature type="region of interest" description="Disordered" evidence="2">
    <location>
        <begin position="94"/>
        <end position="143"/>
    </location>
</feature>
<dbReference type="VEuPathDB" id="PlasmoDB:PVX_123120"/>
<feature type="compositionally biased region" description="Low complexity" evidence="2">
    <location>
        <begin position="117"/>
        <end position="130"/>
    </location>
</feature>
<evidence type="ECO:0000256" key="2">
    <source>
        <dbReference type="SAM" id="MobiDB-lite"/>
    </source>
</evidence>
<evidence type="ECO:0000313" key="3">
    <source>
        <dbReference type="EMBL" id="VUZ98796.1"/>
    </source>
</evidence>
<proteinExistence type="predicted"/>
<dbReference type="AlphaFoldDB" id="A0A565A3V5"/>
<reference evidence="4" key="1">
    <citation type="submission" date="2016-07" db="EMBL/GenBank/DDBJ databases">
        <authorList>
            <consortium name="Pathogen Informatics"/>
        </authorList>
    </citation>
    <scope>NUCLEOTIDE SEQUENCE [LARGE SCALE GENOMIC DNA]</scope>
</reference>
<feature type="region of interest" description="Disordered" evidence="2">
    <location>
        <begin position="603"/>
        <end position="636"/>
    </location>
</feature>
<evidence type="ECO:0000256" key="1">
    <source>
        <dbReference type="SAM" id="Coils"/>
    </source>
</evidence>
<name>A0A565A3V5_PLAVI</name>
<keyword evidence="1" id="KW-0175">Coiled coil</keyword>
<dbReference type="OrthoDB" id="386891at2759"/>
<feature type="compositionally biased region" description="Basic and acidic residues" evidence="2">
    <location>
        <begin position="304"/>
        <end position="345"/>
    </location>
</feature>
<dbReference type="EMBL" id="LT635625">
    <property type="protein sequence ID" value="VUZ98796.1"/>
    <property type="molecule type" value="Genomic_DNA"/>
</dbReference>
<dbReference type="VEuPathDB" id="PlasmoDB:PVPAM_140035000"/>
<protein>
    <submittedName>
        <fullName evidence="3">Uncharacterized protein</fullName>
    </submittedName>
</protein>
<sequence>MPNDTRYYYDVINTKWWYFDTLSGGWRECEEEAATEEAAEYAAEYAAEEEVTAESAKNCEEKKSHKYHGYRNVDKWNERNYKNHPQHVMNGRVETKKGKRSENKLHNYACTPRKTSKANSESSNAASNTKHYSFKSNAKQHKHGNLLEHNETYDYSYEDDGHGKYPNGDAEENSYGESGEHYGESGEHYGESGEHYGESGGHYDESGRHYDESGGHYDESGGKYDEAGEHHDESGGNYDEQWGYYDEYGGYYDEYGGYYDEQGGYYDKNGFYYDGSGEYYDESGVYKGEHGMYYDENGGCYDENGHLYDGSEEHGEASGEHCEESGEHHNDKGGHHDDNDKHYYEDGSENAKGVTHKVEGGGRLEKGARRHVHNYDDKVSKDFAASRSYLPQPGKTSNLRKSNESSRGDHGDGNKSDGHGSRKSDGYGSHKSDGHGSRKSDGHGSRKSDGQGSRKSDGHGSRKSDGHGSRKSDNKSEQRCNSPDKEKTSYDDLMKDMAEKKKKKTLHSMSSGDSENSDKLSERINSLLNHSSSNLSLLCKKDSSTILENLLSRSFTKSDHFNSINTIERASEDGKDENKGANKLIKRKTKVNFDEMYRAEYNGGKEQMGKGSDLSHGSVNSAGNNADRSDKGNDTETSYVPFVRRATRTLTFKNQGGLAGCLKVFQEKKKELMSSTGSDVSDMEIKIANLKRRARELAQRYKTKNQSTGDQLKSDQIKTKFEELVFLVQQQKKQSHEKGKNLK</sequence>
<feature type="coiled-coil region" evidence="1">
    <location>
        <begin position="680"/>
        <end position="707"/>
    </location>
</feature>
<feature type="compositionally biased region" description="Basic and acidic residues" evidence="2">
    <location>
        <begin position="401"/>
        <end position="499"/>
    </location>
</feature>
<dbReference type="Proteomes" id="UP000220605">
    <property type="component" value="Chromosome 14"/>
</dbReference>
<feature type="compositionally biased region" description="Basic and acidic residues" evidence="2">
    <location>
        <begin position="94"/>
        <end position="105"/>
    </location>
</feature>
<feature type="region of interest" description="Disordered" evidence="2">
    <location>
        <begin position="304"/>
        <end position="520"/>
    </location>
</feature>
<feature type="compositionally biased region" description="Basic and acidic residues" evidence="2">
    <location>
        <begin position="356"/>
        <end position="381"/>
    </location>
</feature>
<dbReference type="VEuPathDB" id="PlasmoDB:PVW1_140033500"/>
<dbReference type="VEuPathDB" id="PlasmoDB:PVP01_1427200"/>